<evidence type="ECO:0000256" key="4">
    <source>
        <dbReference type="ARBA" id="ARBA00022679"/>
    </source>
</evidence>
<keyword evidence="10" id="KW-0460">Magnesium</keyword>
<evidence type="ECO:0000256" key="9">
    <source>
        <dbReference type="PIRSR" id="PIRSR601805-1"/>
    </source>
</evidence>
<dbReference type="Gene3D" id="3.40.1190.20">
    <property type="match status" value="1"/>
</dbReference>
<keyword evidence="13" id="KW-1185">Reference proteome</keyword>
<evidence type="ECO:0000256" key="1">
    <source>
        <dbReference type="ARBA" id="ARBA00004801"/>
    </source>
</evidence>
<proteinExistence type="inferred from homology"/>
<accession>A0AA38M5J1</accession>
<organism evidence="12 13">
    <name type="scientific">Zophobas morio</name>
    <dbReference type="NCBI Taxonomy" id="2755281"/>
    <lineage>
        <taxon>Eukaryota</taxon>
        <taxon>Metazoa</taxon>
        <taxon>Ecdysozoa</taxon>
        <taxon>Arthropoda</taxon>
        <taxon>Hexapoda</taxon>
        <taxon>Insecta</taxon>
        <taxon>Pterygota</taxon>
        <taxon>Neoptera</taxon>
        <taxon>Endopterygota</taxon>
        <taxon>Coleoptera</taxon>
        <taxon>Polyphaga</taxon>
        <taxon>Cucujiformia</taxon>
        <taxon>Tenebrionidae</taxon>
        <taxon>Zophobas</taxon>
    </lineage>
</organism>
<evidence type="ECO:0000256" key="6">
    <source>
        <dbReference type="ARBA" id="ARBA00022741"/>
    </source>
</evidence>
<comment type="subcellular location">
    <subcellularLocation>
        <location evidence="10">Nucleus</location>
    </subcellularLocation>
</comment>
<keyword evidence="7 10" id="KW-0418">Kinase</keyword>
<dbReference type="PRINTS" id="PR00989">
    <property type="entry name" value="ADENOKINASE"/>
</dbReference>
<comment type="subunit">
    <text evidence="10">Monomer.</text>
</comment>
<dbReference type="Proteomes" id="UP001168821">
    <property type="component" value="Unassembled WGS sequence"/>
</dbReference>
<keyword evidence="5 10" id="KW-0660">Purine salvage</keyword>
<dbReference type="GO" id="GO:0004001">
    <property type="term" value="F:adenosine kinase activity"/>
    <property type="evidence" value="ECO:0007669"/>
    <property type="project" value="UniProtKB-UniRule"/>
</dbReference>
<dbReference type="Pfam" id="PF00294">
    <property type="entry name" value="PfkB"/>
    <property type="match status" value="1"/>
</dbReference>
<dbReference type="CDD" id="cd01168">
    <property type="entry name" value="adenosine_kinase"/>
    <property type="match status" value="1"/>
</dbReference>
<reference evidence="12" key="1">
    <citation type="journal article" date="2023" name="G3 (Bethesda)">
        <title>Whole genome assemblies of Zophobas morio and Tenebrio molitor.</title>
        <authorList>
            <person name="Kaur S."/>
            <person name="Stinson S.A."/>
            <person name="diCenzo G.C."/>
        </authorList>
    </citation>
    <scope>NUCLEOTIDE SEQUENCE</scope>
    <source>
        <strain evidence="12">QUZm001</strain>
    </source>
</reference>
<dbReference type="InterPro" id="IPR002173">
    <property type="entry name" value="Carboh/pur_kinase_PfkB_CS"/>
</dbReference>
<evidence type="ECO:0000259" key="11">
    <source>
        <dbReference type="Pfam" id="PF00294"/>
    </source>
</evidence>
<keyword evidence="4 10" id="KW-0808">Transferase</keyword>
<evidence type="ECO:0000256" key="10">
    <source>
        <dbReference type="RuleBase" id="RU368116"/>
    </source>
</evidence>
<evidence type="ECO:0000256" key="2">
    <source>
        <dbReference type="ARBA" id="ARBA00010688"/>
    </source>
</evidence>
<dbReference type="SUPFAM" id="SSF53613">
    <property type="entry name" value="Ribokinase-like"/>
    <property type="match status" value="1"/>
</dbReference>
<evidence type="ECO:0000256" key="7">
    <source>
        <dbReference type="ARBA" id="ARBA00022777"/>
    </source>
</evidence>
<comment type="similarity">
    <text evidence="2 10">Belongs to the carbohydrate kinase PfkB family.</text>
</comment>
<dbReference type="PANTHER" id="PTHR45769">
    <property type="entry name" value="ADENOSINE KINASE"/>
    <property type="match status" value="1"/>
</dbReference>
<dbReference type="GO" id="GO:0005634">
    <property type="term" value="C:nucleus"/>
    <property type="evidence" value="ECO:0007669"/>
    <property type="project" value="UniProtKB-SubCell"/>
</dbReference>
<dbReference type="InterPro" id="IPR011611">
    <property type="entry name" value="PfkB_dom"/>
</dbReference>
<comment type="caution">
    <text evidence="12">The sequence shown here is derived from an EMBL/GenBank/DDBJ whole genome shotgun (WGS) entry which is preliminary data.</text>
</comment>
<sequence>MAGRHFSDSIQLPPVRVHGHVTRDTCPGRNPAFIRILFYYSFDYSIINFTFIERSNSERVMNCNHRNCVCCSDFHSKVSSFVPDDVRMFFFGSPLMDVTANVGDDVLGKYRLDRDNAYVVDETNRGLFDEVRATSVQVGGSVTNTARTVCRLRGSPRNVTYLGTVGDDEYGEMIKKQLGKEGLSGGLRQVGGNTGKVAVLLMGKARTLVTDLGVSRSFSLDEETWRRISDGPSLVYLSGFFISVSLDTITKLATTSQTVAFNLGAPFLSKKFPQEMTHLYENASIVFGNEAEHRAFAQIHNITSNHVVEVVAATNRRFDNKSRVVVVTRGGGAVVVFHDSDWQVFEVKKVVEVVDSNGAGDAFAGGFLARYVEGDSIANCVRSGVEVAGRVIQRVGFNLD</sequence>
<evidence type="ECO:0000256" key="3">
    <source>
        <dbReference type="ARBA" id="ARBA00012119"/>
    </source>
</evidence>
<dbReference type="InterPro" id="IPR001805">
    <property type="entry name" value="Adenokinase"/>
</dbReference>
<name>A0AA38M5J1_9CUCU</name>
<dbReference type="Gene3D" id="3.30.1110.10">
    <property type="match status" value="1"/>
</dbReference>
<keyword evidence="10" id="KW-0539">Nucleus</keyword>
<dbReference type="GO" id="GO:0006144">
    <property type="term" value="P:purine nucleobase metabolic process"/>
    <property type="evidence" value="ECO:0007669"/>
    <property type="project" value="TreeGrafter"/>
</dbReference>
<comment type="function">
    <text evidence="10">ATP dependent phosphorylation of adenosine and other related nucleoside analogs to monophosphate derivatives.</text>
</comment>
<feature type="domain" description="Carbohydrate kinase PfkB" evidence="11">
    <location>
        <begin position="130"/>
        <end position="396"/>
    </location>
</feature>
<evidence type="ECO:0000256" key="8">
    <source>
        <dbReference type="ARBA" id="ARBA00022840"/>
    </source>
</evidence>
<dbReference type="GO" id="GO:0044209">
    <property type="term" value="P:AMP salvage"/>
    <property type="evidence" value="ECO:0007669"/>
    <property type="project" value="UniProtKB-UniRule"/>
</dbReference>
<evidence type="ECO:0000256" key="5">
    <source>
        <dbReference type="ARBA" id="ARBA00022726"/>
    </source>
</evidence>
<keyword evidence="8 10" id="KW-0067">ATP-binding</keyword>
<dbReference type="GO" id="GO:0005829">
    <property type="term" value="C:cytosol"/>
    <property type="evidence" value="ECO:0007669"/>
    <property type="project" value="TreeGrafter"/>
</dbReference>
<dbReference type="EC" id="2.7.1.20" evidence="3 10"/>
<gene>
    <name evidence="12" type="ORF">Zmor_022641</name>
</gene>
<evidence type="ECO:0000313" key="12">
    <source>
        <dbReference type="EMBL" id="KAJ3644945.1"/>
    </source>
</evidence>
<dbReference type="GO" id="GO:0006166">
    <property type="term" value="P:purine ribonucleoside salvage"/>
    <property type="evidence" value="ECO:0007669"/>
    <property type="project" value="UniProtKB-KW"/>
</dbReference>
<dbReference type="PANTHER" id="PTHR45769:SF3">
    <property type="entry name" value="ADENOSINE KINASE"/>
    <property type="match status" value="1"/>
</dbReference>
<feature type="active site" description="Proton acceptor" evidence="9">
    <location>
        <position position="361"/>
    </location>
</feature>
<keyword evidence="6 10" id="KW-0547">Nucleotide-binding</keyword>
<comment type="cofactor">
    <cofactor evidence="10">
        <name>Mg(2+)</name>
        <dbReference type="ChEBI" id="CHEBI:18420"/>
    </cofactor>
    <text evidence="10">Binds 3 Mg(2+) ions per subunit.</text>
</comment>
<dbReference type="GO" id="GO:0005524">
    <property type="term" value="F:ATP binding"/>
    <property type="evidence" value="ECO:0007669"/>
    <property type="project" value="UniProtKB-UniRule"/>
</dbReference>
<dbReference type="PROSITE" id="PS00584">
    <property type="entry name" value="PFKB_KINASES_2"/>
    <property type="match status" value="1"/>
</dbReference>
<evidence type="ECO:0000313" key="13">
    <source>
        <dbReference type="Proteomes" id="UP001168821"/>
    </source>
</evidence>
<comment type="pathway">
    <text evidence="1 10">Purine metabolism; AMP biosynthesis via salvage pathway; AMP from adenosine: step 1/1.</text>
</comment>
<dbReference type="InterPro" id="IPR029056">
    <property type="entry name" value="Ribokinase-like"/>
</dbReference>
<dbReference type="AlphaFoldDB" id="A0AA38M5J1"/>
<dbReference type="EMBL" id="JALNTZ010000007">
    <property type="protein sequence ID" value="KAJ3644945.1"/>
    <property type="molecule type" value="Genomic_DNA"/>
</dbReference>
<protein>
    <recommendedName>
        <fullName evidence="3 10">Adenosine kinase</fullName>
        <shortName evidence="10">AK</shortName>
        <ecNumber evidence="3 10">2.7.1.20</ecNumber>
    </recommendedName>
    <alternativeName>
        <fullName evidence="10">Adenosine 5'-phosphotransferase</fullName>
    </alternativeName>
</protein>
<comment type="catalytic activity">
    <reaction evidence="10">
        <text>adenosine + ATP = AMP + ADP + H(+)</text>
        <dbReference type="Rhea" id="RHEA:20824"/>
        <dbReference type="ChEBI" id="CHEBI:15378"/>
        <dbReference type="ChEBI" id="CHEBI:16335"/>
        <dbReference type="ChEBI" id="CHEBI:30616"/>
        <dbReference type="ChEBI" id="CHEBI:456215"/>
        <dbReference type="ChEBI" id="CHEBI:456216"/>
        <dbReference type="EC" id="2.7.1.20"/>
    </reaction>
</comment>